<gene>
    <name evidence="2" type="ORF">BACCIP111899_00969</name>
</gene>
<name>A0ABN7ZSD7_9BACI</name>
<evidence type="ECO:0000313" key="2">
    <source>
        <dbReference type="EMBL" id="CAG9611797.1"/>
    </source>
</evidence>
<dbReference type="EMBL" id="CAKJTI010000003">
    <property type="protein sequence ID" value="CAG9611797.1"/>
    <property type="molecule type" value="Genomic_DNA"/>
</dbReference>
<organism evidence="2 3">
    <name type="scientific">Bacillus rhizoplanae</name>
    <dbReference type="NCBI Taxonomy" id="2880966"/>
    <lineage>
        <taxon>Bacteria</taxon>
        <taxon>Bacillati</taxon>
        <taxon>Bacillota</taxon>
        <taxon>Bacilli</taxon>
        <taxon>Bacillales</taxon>
        <taxon>Bacillaceae</taxon>
        <taxon>Bacillus</taxon>
    </lineage>
</organism>
<reference evidence="2 3" key="1">
    <citation type="submission" date="2021-10" db="EMBL/GenBank/DDBJ databases">
        <authorList>
            <person name="Criscuolo A."/>
        </authorList>
    </citation>
    <scope>NUCLEOTIDE SEQUENCE [LARGE SCALE GENOMIC DNA]</scope>
    <source>
        <strain evidence="3">CIP 111899</strain>
    </source>
</reference>
<comment type="caution">
    <text evidence="2">The sequence shown here is derived from an EMBL/GenBank/DDBJ whole genome shotgun (WGS) entry which is preliminary data.</text>
</comment>
<accession>A0ABN7ZSD7</accession>
<protein>
    <recommendedName>
        <fullName evidence="1">YpoC-like domain-containing protein</fullName>
    </recommendedName>
</protein>
<evidence type="ECO:0000259" key="1">
    <source>
        <dbReference type="Pfam" id="PF21747"/>
    </source>
</evidence>
<sequence>MKQVLEIPNDFRCSPFFEEETVIEYNAEKSFGELLKETCFLFDIEQRYKPWNEIEMSISTVLSLWKEQKEEISILFRNRSRKEAKDPMVRYAGHLLSILHWMNGIHVVSLQDINEQIERLEKKPVNFMERFLFIMKQPDHYHSFIQLTQLYEELEKLYVRVLIMQKKPSSR</sequence>
<evidence type="ECO:0000313" key="3">
    <source>
        <dbReference type="Proteomes" id="UP000789423"/>
    </source>
</evidence>
<proteinExistence type="predicted"/>
<feature type="domain" description="YpoC-like" evidence="1">
    <location>
        <begin position="56"/>
        <end position="166"/>
    </location>
</feature>
<dbReference type="Pfam" id="PF21747">
    <property type="entry name" value="YpoC"/>
    <property type="match status" value="1"/>
</dbReference>
<keyword evidence="3" id="KW-1185">Reference proteome</keyword>
<dbReference type="Proteomes" id="UP000789423">
    <property type="component" value="Unassembled WGS sequence"/>
</dbReference>
<dbReference type="InterPro" id="IPR048427">
    <property type="entry name" value="YpoC"/>
</dbReference>
<dbReference type="RefSeq" id="WP_230574044.1">
    <property type="nucleotide sequence ID" value="NZ_CAKJTI010000003.1"/>
</dbReference>